<evidence type="ECO:0000313" key="2">
    <source>
        <dbReference type="Proteomes" id="UP000019132"/>
    </source>
</evidence>
<evidence type="ECO:0000313" key="1">
    <source>
        <dbReference type="EnsemblProtists" id="PYU1_T006351"/>
    </source>
</evidence>
<dbReference type="EMBL" id="GL376604">
    <property type="status" value="NOT_ANNOTATED_CDS"/>
    <property type="molecule type" value="Genomic_DNA"/>
</dbReference>
<dbReference type="HOGENOM" id="CLU_1771811_0_0_1"/>
<reference evidence="1" key="3">
    <citation type="submission" date="2015-02" db="UniProtKB">
        <authorList>
            <consortium name="EnsemblProtists"/>
        </authorList>
    </citation>
    <scope>IDENTIFICATION</scope>
    <source>
        <strain evidence="1">DAOM BR144</strain>
    </source>
</reference>
<keyword evidence="2" id="KW-1185">Reference proteome</keyword>
<dbReference type="SUPFAM" id="SSF53335">
    <property type="entry name" value="S-adenosyl-L-methionine-dependent methyltransferases"/>
    <property type="match status" value="1"/>
</dbReference>
<dbReference type="VEuPathDB" id="FungiDB:PYU1_G006339"/>
<dbReference type="InterPro" id="IPR019410">
    <property type="entry name" value="Methyltransf_16"/>
</dbReference>
<dbReference type="InParanoid" id="K3WN09"/>
<name>K3WN09_GLOUD</name>
<reference evidence="2" key="2">
    <citation type="submission" date="2010-04" db="EMBL/GenBank/DDBJ databases">
        <authorList>
            <person name="Buell R."/>
            <person name="Hamilton J."/>
            <person name="Hostetler J."/>
        </authorList>
    </citation>
    <scope>NUCLEOTIDE SEQUENCE [LARGE SCALE GENOMIC DNA]</scope>
    <source>
        <strain evidence="2">DAOM:BR144</strain>
    </source>
</reference>
<organism evidence="1 2">
    <name type="scientific">Globisporangium ultimum (strain ATCC 200006 / CBS 805.95 / DAOM BR144)</name>
    <name type="common">Pythium ultimum</name>
    <dbReference type="NCBI Taxonomy" id="431595"/>
    <lineage>
        <taxon>Eukaryota</taxon>
        <taxon>Sar</taxon>
        <taxon>Stramenopiles</taxon>
        <taxon>Oomycota</taxon>
        <taxon>Peronosporomycetes</taxon>
        <taxon>Pythiales</taxon>
        <taxon>Pythiaceae</taxon>
        <taxon>Globisporangium</taxon>
    </lineage>
</organism>
<dbReference type="Pfam" id="PF10294">
    <property type="entry name" value="Methyltransf_16"/>
    <property type="match status" value="1"/>
</dbReference>
<sequence>MTANKQLLAKKRIVELGAGTGAVGLALALLHDADDDSVDALVLTDLETVVLLTTRNVHATAREHPRVRVMLERGAIATQAYCWGDDVVNTPLLGFADAVVVSDCLYEPSLYGDLLKSLLALTDRSAAKGKEPVVFLAYKQRTGASIF</sequence>
<dbReference type="PANTHER" id="PTHR14614:SF109">
    <property type="entry name" value="RIBOSOMAL LYSINE N-METHYLTRANSFERASE 5"/>
    <property type="match status" value="1"/>
</dbReference>
<proteinExistence type="predicted"/>
<dbReference type="GO" id="GO:0005829">
    <property type="term" value="C:cytosol"/>
    <property type="evidence" value="ECO:0007669"/>
    <property type="project" value="TreeGrafter"/>
</dbReference>
<dbReference type="GO" id="GO:0032991">
    <property type="term" value="C:protein-containing complex"/>
    <property type="evidence" value="ECO:0007669"/>
    <property type="project" value="TreeGrafter"/>
</dbReference>
<dbReference type="eggNOG" id="KOG2793">
    <property type="taxonomic scope" value="Eukaryota"/>
</dbReference>
<dbReference type="STRING" id="431595.K3WN09"/>
<dbReference type="EnsemblProtists" id="PYU1_T006351">
    <property type="protein sequence ID" value="PYU1_T006351"/>
    <property type="gene ID" value="PYU1_G006339"/>
</dbReference>
<accession>K3WN09</accession>
<dbReference type="Proteomes" id="UP000019132">
    <property type="component" value="Unassembled WGS sequence"/>
</dbReference>
<dbReference type="PANTHER" id="PTHR14614">
    <property type="entry name" value="HEPATOCELLULAR CARCINOMA-ASSOCIATED ANTIGEN"/>
    <property type="match status" value="1"/>
</dbReference>
<dbReference type="InterPro" id="IPR029063">
    <property type="entry name" value="SAM-dependent_MTases_sf"/>
</dbReference>
<protein>
    <submittedName>
        <fullName evidence="1">Uncharacterized protein</fullName>
    </submittedName>
</protein>
<dbReference type="AlphaFoldDB" id="K3WN09"/>
<reference evidence="2" key="1">
    <citation type="journal article" date="2010" name="Genome Biol.">
        <title>Genome sequence of the necrotrophic plant pathogen Pythium ultimum reveals original pathogenicity mechanisms and effector repertoire.</title>
        <authorList>
            <person name="Levesque C.A."/>
            <person name="Brouwer H."/>
            <person name="Cano L."/>
            <person name="Hamilton J.P."/>
            <person name="Holt C."/>
            <person name="Huitema E."/>
            <person name="Raffaele S."/>
            <person name="Robideau G.P."/>
            <person name="Thines M."/>
            <person name="Win J."/>
            <person name="Zerillo M.M."/>
            <person name="Beakes G.W."/>
            <person name="Boore J.L."/>
            <person name="Busam D."/>
            <person name="Dumas B."/>
            <person name="Ferriera S."/>
            <person name="Fuerstenberg S.I."/>
            <person name="Gachon C.M."/>
            <person name="Gaulin E."/>
            <person name="Govers F."/>
            <person name="Grenville-Briggs L."/>
            <person name="Horner N."/>
            <person name="Hostetler J."/>
            <person name="Jiang R.H."/>
            <person name="Johnson J."/>
            <person name="Krajaejun T."/>
            <person name="Lin H."/>
            <person name="Meijer H.J."/>
            <person name="Moore B."/>
            <person name="Morris P."/>
            <person name="Phuntmart V."/>
            <person name="Puiu D."/>
            <person name="Shetty J."/>
            <person name="Stajich J.E."/>
            <person name="Tripathy S."/>
            <person name="Wawra S."/>
            <person name="van West P."/>
            <person name="Whitty B.R."/>
            <person name="Coutinho P.M."/>
            <person name="Henrissat B."/>
            <person name="Martin F."/>
            <person name="Thomas P.D."/>
            <person name="Tyler B.M."/>
            <person name="De Vries R.P."/>
            <person name="Kamoun S."/>
            <person name="Yandell M."/>
            <person name="Tisserat N."/>
            <person name="Buell C.R."/>
        </authorList>
    </citation>
    <scope>NUCLEOTIDE SEQUENCE</scope>
    <source>
        <strain evidence="2">DAOM:BR144</strain>
    </source>
</reference>
<dbReference type="Gene3D" id="3.40.50.150">
    <property type="entry name" value="Vaccinia Virus protein VP39"/>
    <property type="match status" value="1"/>
</dbReference>